<dbReference type="SUPFAM" id="SSF48452">
    <property type="entry name" value="TPR-like"/>
    <property type="match status" value="1"/>
</dbReference>
<evidence type="ECO:0000313" key="8">
    <source>
        <dbReference type="Proteomes" id="UP001153712"/>
    </source>
</evidence>
<feature type="domain" description="U3 small nucleolar RNA-associated protein 6 N-terminal" evidence="5">
    <location>
        <begin position="9"/>
        <end position="77"/>
    </location>
</feature>
<dbReference type="GO" id="GO:0030515">
    <property type="term" value="F:snoRNA binding"/>
    <property type="evidence" value="ECO:0007669"/>
    <property type="project" value="InterPro"/>
</dbReference>
<dbReference type="EMBL" id="OU900105">
    <property type="protein sequence ID" value="CAG9856659.1"/>
    <property type="molecule type" value="Genomic_DNA"/>
</dbReference>
<name>A0A9N9XLX8_PHYSR</name>
<evidence type="ECO:0000256" key="3">
    <source>
        <dbReference type="ARBA" id="ARBA00022737"/>
    </source>
</evidence>
<dbReference type="GO" id="GO:0034388">
    <property type="term" value="C:Pwp2p-containing subcomplex of 90S preribosome"/>
    <property type="evidence" value="ECO:0007669"/>
    <property type="project" value="TreeGrafter"/>
</dbReference>
<feature type="domain" description="U3 small nucleolar RNA-associated protein 6 homolog C-terminal" evidence="6">
    <location>
        <begin position="290"/>
        <end position="533"/>
    </location>
</feature>
<keyword evidence="2" id="KW-0698">rRNA processing</keyword>
<dbReference type="PANTHER" id="PTHR23271:SF1">
    <property type="entry name" value="U3 SMALL NUCLEOLAR RNA-ASSOCIATED PROTEIN 6 HOMOLOG"/>
    <property type="match status" value="1"/>
</dbReference>
<dbReference type="GO" id="GO:0000462">
    <property type="term" value="P:maturation of SSU-rRNA from tricistronic rRNA transcript (SSU-rRNA, 5.8S rRNA, LSU-rRNA)"/>
    <property type="evidence" value="ECO:0007669"/>
    <property type="project" value="InterPro"/>
</dbReference>
<dbReference type="OrthoDB" id="28112at2759"/>
<accession>A0A9N9XLX8</accession>
<dbReference type="InterPro" id="IPR055347">
    <property type="entry name" value="UTP6_N"/>
</dbReference>
<dbReference type="Pfam" id="PF24892">
    <property type="entry name" value="UTP6_C"/>
    <property type="match status" value="1"/>
</dbReference>
<dbReference type="GO" id="GO:0032040">
    <property type="term" value="C:small-subunit processome"/>
    <property type="evidence" value="ECO:0007669"/>
    <property type="project" value="TreeGrafter"/>
</dbReference>
<keyword evidence="3" id="KW-0677">Repeat</keyword>
<evidence type="ECO:0000256" key="4">
    <source>
        <dbReference type="ARBA" id="ARBA00023242"/>
    </source>
</evidence>
<dbReference type="PANTHER" id="PTHR23271">
    <property type="entry name" value="HEPATOCELLULAR CARCINOMA-ASSOCIATED ANTIGEN 66"/>
    <property type="match status" value="1"/>
</dbReference>
<sequence>MAEHVQKHLESLVNVIQEMQRVNIYTPTETRAMIKAYKSHEVKINGPVKTRQDYKEYIKFLKDLITNIKLRRAKLKVQFRKGYIEDHLLRIMKQIYEIAIQNFANDFDLSLAYFNFCKESNFNHTASLAINNMIRNFAKKPETWTVGASWFMKHDVKQAISLLHKGLTIHPCSSDLYIQIIEMELMCKEKADWPVDPEKVEQQEQTCYSKIDTYVDTLFLNINNYQCLVEVVNILDQHCFARPIQEKIIKTLTTQYRNEEKVWGILADREWKGRHYPYQEPPTSLHFRLEKCIKKFEEGLSEIEQRRKNTLREMYLDYLIALHRQEDSCNSYIKDHLLKKFHEAKDLTVLAERYYIIWAKLETDERLVVSIVEDGLAMNPDSVDLWILKLRCLVVRNASSEEINQVFKNGLEKLKDKAGPLWQMILNYHIVASPNSVIERVYRDAISQPKEIANCIKPDYIEWVALNKDVNIAREVYKELANREPYCKELHTKMYKLETNEVIINVEHMEYPMLLACKQFGNEDPDVWINLRNMYYQYNQAFQDYDETFDLNEKTLKIRQEAEASLKSNVIMLADFRDKFDAPVNIECEI</sequence>
<dbReference type="InterPro" id="IPR013949">
    <property type="entry name" value="Utp6"/>
</dbReference>
<evidence type="ECO:0008006" key="9">
    <source>
        <dbReference type="Google" id="ProtNLM"/>
    </source>
</evidence>
<dbReference type="AlphaFoldDB" id="A0A9N9XLX8"/>
<evidence type="ECO:0000259" key="6">
    <source>
        <dbReference type="Pfam" id="PF24892"/>
    </source>
</evidence>
<comment type="subcellular location">
    <subcellularLocation>
        <location evidence="1">Nucleus</location>
        <location evidence="1">Nucleolus</location>
    </subcellularLocation>
</comment>
<organism evidence="7 8">
    <name type="scientific">Phyllotreta striolata</name>
    <name type="common">Striped flea beetle</name>
    <name type="synonym">Crioceris striolata</name>
    <dbReference type="NCBI Taxonomy" id="444603"/>
    <lineage>
        <taxon>Eukaryota</taxon>
        <taxon>Metazoa</taxon>
        <taxon>Ecdysozoa</taxon>
        <taxon>Arthropoda</taxon>
        <taxon>Hexapoda</taxon>
        <taxon>Insecta</taxon>
        <taxon>Pterygota</taxon>
        <taxon>Neoptera</taxon>
        <taxon>Endopterygota</taxon>
        <taxon>Coleoptera</taxon>
        <taxon>Polyphaga</taxon>
        <taxon>Cucujiformia</taxon>
        <taxon>Chrysomeloidea</taxon>
        <taxon>Chrysomelidae</taxon>
        <taxon>Galerucinae</taxon>
        <taxon>Alticini</taxon>
        <taxon>Phyllotreta</taxon>
    </lineage>
</organism>
<reference evidence="7" key="1">
    <citation type="submission" date="2022-01" db="EMBL/GenBank/DDBJ databases">
        <authorList>
            <person name="King R."/>
        </authorList>
    </citation>
    <scope>NUCLEOTIDE SEQUENCE</scope>
</reference>
<gene>
    <name evidence="7" type="ORF">PHYEVI_LOCUS3078</name>
</gene>
<dbReference type="Proteomes" id="UP001153712">
    <property type="component" value="Chromosome 12"/>
</dbReference>
<evidence type="ECO:0000313" key="7">
    <source>
        <dbReference type="EMBL" id="CAG9856659.1"/>
    </source>
</evidence>
<keyword evidence="4" id="KW-0539">Nucleus</keyword>
<keyword evidence="8" id="KW-1185">Reference proteome</keyword>
<dbReference type="InterPro" id="IPR011990">
    <property type="entry name" value="TPR-like_helical_dom_sf"/>
</dbReference>
<evidence type="ECO:0000259" key="5">
    <source>
        <dbReference type="Pfam" id="PF08640"/>
    </source>
</evidence>
<evidence type="ECO:0000256" key="2">
    <source>
        <dbReference type="ARBA" id="ARBA00022552"/>
    </source>
</evidence>
<dbReference type="Gene3D" id="1.25.40.10">
    <property type="entry name" value="Tetratricopeptide repeat domain"/>
    <property type="match status" value="2"/>
</dbReference>
<proteinExistence type="predicted"/>
<dbReference type="Pfam" id="PF08640">
    <property type="entry name" value="U3_assoc_6"/>
    <property type="match status" value="1"/>
</dbReference>
<dbReference type="InterPro" id="IPR056907">
    <property type="entry name" value="UTP6_C"/>
</dbReference>
<evidence type="ECO:0000256" key="1">
    <source>
        <dbReference type="ARBA" id="ARBA00004604"/>
    </source>
</evidence>
<protein>
    <recommendedName>
        <fullName evidence="9">U3 small nucleolar RNA-associated protein 6</fullName>
    </recommendedName>
</protein>